<dbReference type="InterPro" id="IPR003586">
    <property type="entry name" value="Hint_dom_C"/>
</dbReference>
<feature type="domain" description="Hint" evidence="2">
    <location>
        <begin position="309"/>
        <end position="358"/>
    </location>
</feature>
<dbReference type="SMART" id="SM00305">
    <property type="entry name" value="HintC"/>
    <property type="match status" value="1"/>
</dbReference>
<dbReference type="NCBIfam" id="TIGR01445">
    <property type="entry name" value="intein_Nterm"/>
    <property type="match status" value="1"/>
</dbReference>
<dbReference type="Gene3D" id="2.170.16.10">
    <property type="entry name" value="Hedgehog/Intein (Hint) domain"/>
    <property type="match status" value="1"/>
</dbReference>
<feature type="region of interest" description="Disordered" evidence="1">
    <location>
        <begin position="1"/>
        <end position="62"/>
    </location>
</feature>
<name>A0ABU0WZ14_9PSEU</name>
<evidence type="ECO:0000256" key="1">
    <source>
        <dbReference type="SAM" id="MobiDB-lite"/>
    </source>
</evidence>
<sequence length="389" mass="40920">MRSSGDKAAPFDHDSNACSNGVMRCDGQEDGADRQQAPPGSPGLVRSVRTPHPDDVASHEVGAGPARAHCLAGDTPVLLADGRTAPIGELSAGEEVFGTRDGRFVVTRVRAHWKTSRPAYRVTLGDGTQVVAGGDHRFLTDEGWRHVTPGRSDDADERPFLVKGARLVGTGRFAAPPAHVRDYRDGYLWGVVRGGLPGDPDVLARAREFSAGDVPRDRDLVEWPTAPGDGWSKGFLAGLFDSRGSSTGGELVVSSSDSAVFEAAALALTRLAVPHAVEVRGLRVVGGLAGRLRFLHLVEPAIRRGNAVEGMAVPVTSQLAVVAVESLGVTRTLYDITTGTGDFVANGLVSHNCPAPPATPPASPASPARVQPSGRESPTPRTSEFFTRE</sequence>
<comment type="caution">
    <text evidence="4">The sequence shown here is derived from an EMBL/GenBank/DDBJ whole genome shotgun (WGS) entry which is preliminary data.</text>
</comment>
<evidence type="ECO:0008006" key="6">
    <source>
        <dbReference type="Google" id="ProtNLM"/>
    </source>
</evidence>
<dbReference type="CDD" id="cd00081">
    <property type="entry name" value="Hint"/>
    <property type="match status" value="1"/>
</dbReference>
<dbReference type="InterPro" id="IPR006141">
    <property type="entry name" value="Intein_N"/>
</dbReference>
<gene>
    <name evidence="4" type="ORF">CKY47_10005</name>
</gene>
<dbReference type="InterPro" id="IPR030934">
    <property type="entry name" value="Intein_C"/>
</dbReference>
<dbReference type="PROSITE" id="PS50818">
    <property type="entry name" value="INTEIN_C_TER"/>
    <property type="match status" value="1"/>
</dbReference>
<dbReference type="PROSITE" id="PS50817">
    <property type="entry name" value="INTEIN_N_TER"/>
    <property type="match status" value="1"/>
</dbReference>
<accession>A0ABU0WZ14</accession>
<proteinExistence type="predicted"/>
<evidence type="ECO:0000259" key="2">
    <source>
        <dbReference type="SMART" id="SM00305"/>
    </source>
</evidence>
<dbReference type="SUPFAM" id="SSF51294">
    <property type="entry name" value="Hedgehog/intein (Hint) domain"/>
    <property type="match status" value="1"/>
</dbReference>
<feature type="compositionally biased region" description="Pro residues" evidence="1">
    <location>
        <begin position="354"/>
        <end position="364"/>
    </location>
</feature>
<feature type="compositionally biased region" description="Polar residues" evidence="1">
    <location>
        <begin position="374"/>
        <end position="389"/>
    </location>
</feature>
<keyword evidence="5" id="KW-1185">Reference proteome</keyword>
<organism evidence="4 5">
    <name type="scientific">Saccharothrix yanglingensis</name>
    <dbReference type="NCBI Taxonomy" id="659496"/>
    <lineage>
        <taxon>Bacteria</taxon>
        <taxon>Bacillati</taxon>
        <taxon>Actinomycetota</taxon>
        <taxon>Actinomycetes</taxon>
        <taxon>Pseudonocardiales</taxon>
        <taxon>Pseudonocardiaceae</taxon>
        <taxon>Saccharothrix</taxon>
    </lineage>
</organism>
<dbReference type="Proteomes" id="UP001225605">
    <property type="component" value="Unassembled WGS sequence"/>
</dbReference>
<dbReference type="InterPro" id="IPR036844">
    <property type="entry name" value="Hint_dom_sf"/>
</dbReference>
<feature type="region of interest" description="Disordered" evidence="1">
    <location>
        <begin position="354"/>
        <end position="389"/>
    </location>
</feature>
<reference evidence="4 5" key="1">
    <citation type="submission" date="2017-06" db="EMBL/GenBank/DDBJ databases">
        <title>Cultured bacterium strain Saccharothrix yanglingensis Hhs.015.</title>
        <authorList>
            <person name="Xia Y."/>
        </authorList>
    </citation>
    <scope>NUCLEOTIDE SEQUENCE [LARGE SCALE GENOMIC DNA]</scope>
    <source>
        <strain evidence="4 5">Hhs.015</strain>
    </source>
</reference>
<protein>
    <recommendedName>
        <fullName evidence="6">Hint domain-containing protein</fullName>
    </recommendedName>
</protein>
<dbReference type="EMBL" id="NSDM01000003">
    <property type="protein sequence ID" value="MDQ2584309.1"/>
    <property type="molecule type" value="Genomic_DNA"/>
</dbReference>
<evidence type="ECO:0000259" key="3">
    <source>
        <dbReference type="SMART" id="SM00306"/>
    </source>
</evidence>
<dbReference type="SMART" id="SM00306">
    <property type="entry name" value="HintN"/>
    <property type="match status" value="1"/>
</dbReference>
<evidence type="ECO:0000313" key="4">
    <source>
        <dbReference type="EMBL" id="MDQ2584309.1"/>
    </source>
</evidence>
<dbReference type="NCBIfam" id="TIGR01443">
    <property type="entry name" value="intein_Cterm"/>
    <property type="match status" value="1"/>
</dbReference>
<feature type="domain" description="Hint" evidence="3">
    <location>
        <begin position="68"/>
        <end position="165"/>
    </location>
</feature>
<dbReference type="InterPro" id="IPR003587">
    <property type="entry name" value="Hint_dom_N"/>
</dbReference>
<evidence type="ECO:0000313" key="5">
    <source>
        <dbReference type="Proteomes" id="UP001225605"/>
    </source>
</evidence>